<dbReference type="AlphaFoldDB" id="A0A8H8RYK7"/>
<gene>
    <name evidence="2" type="ORF">LSUB1_G001118</name>
</gene>
<protein>
    <recommendedName>
        <fullName evidence="4">GPI-anchored protein</fullName>
    </recommendedName>
</protein>
<evidence type="ECO:0000256" key="1">
    <source>
        <dbReference type="SAM" id="SignalP"/>
    </source>
</evidence>
<organism evidence="2 3">
    <name type="scientific">Lachnellula subtilissima</name>
    <dbReference type="NCBI Taxonomy" id="602034"/>
    <lineage>
        <taxon>Eukaryota</taxon>
        <taxon>Fungi</taxon>
        <taxon>Dikarya</taxon>
        <taxon>Ascomycota</taxon>
        <taxon>Pezizomycotina</taxon>
        <taxon>Leotiomycetes</taxon>
        <taxon>Helotiales</taxon>
        <taxon>Lachnaceae</taxon>
        <taxon>Lachnellula</taxon>
    </lineage>
</organism>
<proteinExistence type="predicted"/>
<dbReference type="PANTHER" id="PTHR39599:SF1">
    <property type="entry name" value="GPI-ANCHORED PROTEIN (EUROFUNG)"/>
    <property type="match status" value="1"/>
</dbReference>
<keyword evidence="1" id="KW-0732">Signal</keyword>
<dbReference type="EMBL" id="QGMJ01000072">
    <property type="protein sequence ID" value="TVY43196.1"/>
    <property type="molecule type" value="Genomic_DNA"/>
</dbReference>
<sequence>MRSNVLATSLFLLPISALQIPSIFASFYEPHTESLILSNETLISAENEPHDLLKRDGSCPANFGSCSTLNAKYGGACCTAGSICTTDKAKNIACCPTGATCTGTLAAATAASTTGTGGGAVLGGTTATASSNSNSATTTGSSNSASITGTASYPINPYFPFPYIATSYSNSAACNTAFLACQTNYAACTADLQGGSGSNFAVTIIAPSGGGVTVSPSVQSLGTASATSICSSLSSEACFNIQSANCAQFGSGEGGSFVISGTAGKNGAGRARQTVGCMAAAGVVAGMGLGIAGQIV</sequence>
<evidence type="ECO:0000313" key="3">
    <source>
        <dbReference type="Proteomes" id="UP000462212"/>
    </source>
</evidence>
<feature type="chain" id="PRO_5034509166" description="GPI-anchored protein" evidence="1">
    <location>
        <begin position="18"/>
        <end position="296"/>
    </location>
</feature>
<accession>A0A8H8RYK7</accession>
<reference evidence="2 3" key="1">
    <citation type="submission" date="2018-05" db="EMBL/GenBank/DDBJ databases">
        <title>Genome sequencing and assembly of the regulated plant pathogen Lachnellula willkommii and related sister species for the development of diagnostic species identification markers.</title>
        <authorList>
            <person name="Giroux E."/>
            <person name="Bilodeau G."/>
        </authorList>
    </citation>
    <scope>NUCLEOTIDE SEQUENCE [LARGE SCALE GENOMIC DNA]</scope>
    <source>
        <strain evidence="2 3">CBS 197.66</strain>
    </source>
</reference>
<feature type="signal peptide" evidence="1">
    <location>
        <begin position="1"/>
        <end position="17"/>
    </location>
</feature>
<dbReference type="OrthoDB" id="5410926at2759"/>
<dbReference type="PANTHER" id="PTHR39599">
    <property type="entry name" value="GPI-ANCHORED PROTEIN (EUROFUNG)-RELATED-RELATED"/>
    <property type="match status" value="1"/>
</dbReference>
<dbReference type="Proteomes" id="UP000462212">
    <property type="component" value="Unassembled WGS sequence"/>
</dbReference>
<evidence type="ECO:0008006" key="4">
    <source>
        <dbReference type="Google" id="ProtNLM"/>
    </source>
</evidence>
<keyword evidence="3" id="KW-1185">Reference proteome</keyword>
<name>A0A8H8RYK7_9HELO</name>
<evidence type="ECO:0000313" key="2">
    <source>
        <dbReference type="EMBL" id="TVY43196.1"/>
    </source>
</evidence>
<comment type="caution">
    <text evidence="2">The sequence shown here is derived from an EMBL/GenBank/DDBJ whole genome shotgun (WGS) entry which is preliminary data.</text>
</comment>